<evidence type="ECO:0000313" key="8">
    <source>
        <dbReference type="EMBL" id="PMP97525.1"/>
    </source>
</evidence>
<gene>
    <name evidence="8" type="ORF">C0169_02820</name>
</gene>
<evidence type="ECO:0000259" key="7">
    <source>
        <dbReference type="Pfam" id="PF02844"/>
    </source>
</evidence>
<evidence type="ECO:0000256" key="4">
    <source>
        <dbReference type="ARBA" id="ARBA00022755"/>
    </source>
</evidence>
<dbReference type="GO" id="GO:0005524">
    <property type="term" value="F:ATP binding"/>
    <property type="evidence" value="ECO:0007669"/>
    <property type="project" value="UniProtKB-KW"/>
</dbReference>
<evidence type="ECO:0000256" key="3">
    <source>
        <dbReference type="ARBA" id="ARBA00022741"/>
    </source>
</evidence>
<dbReference type="FunFam" id="3.40.50.20:FF:000006">
    <property type="entry name" value="Phosphoribosylamine--glycine ligase, chloroplastic"/>
    <property type="match status" value="1"/>
</dbReference>
<accession>A0A2N7QFB5</accession>
<dbReference type="PANTHER" id="PTHR43472:SF1">
    <property type="entry name" value="PHOSPHORIBOSYLAMINE--GLYCINE LIGASE, CHLOROPLASTIC"/>
    <property type="match status" value="1"/>
</dbReference>
<dbReference type="GO" id="GO:0004637">
    <property type="term" value="F:phosphoribosylamine-glycine ligase activity"/>
    <property type="evidence" value="ECO:0007669"/>
    <property type="project" value="UniProtKB-EC"/>
</dbReference>
<dbReference type="InterPro" id="IPR020562">
    <property type="entry name" value="PRibGlycinamide_synth_N"/>
</dbReference>
<dbReference type="PANTHER" id="PTHR43472">
    <property type="entry name" value="PHOSPHORIBOSYLAMINE--GLYCINE LIGASE"/>
    <property type="match status" value="1"/>
</dbReference>
<dbReference type="Gene3D" id="3.40.50.20">
    <property type="match status" value="1"/>
</dbReference>
<dbReference type="InterPro" id="IPR000115">
    <property type="entry name" value="PRibGlycinamide_synth"/>
</dbReference>
<reference evidence="8 9" key="1">
    <citation type="submission" date="2018-01" db="EMBL/GenBank/DDBJ databases">
        <title>Metagenomic assembled genomes from two thermal pools in the Uzon Caldera, Kamchatka, Russia.</title>
        <authorList>
            <person name="Wilkins L."/>
            <person name="Ettinger C."/>
        </authorList>
    </citation>
    <scope>NUCLEOTIDE SEQUENCE [LARGE SCALE GENOMIC DNA]</scope>
    <source>
        <strain evidence="8">ARK-04</strain>
    </source>
</reference>
<comment type="caution">
    <text evidence="8">The sequence shown here is derived from an EMBL/GenBank/DDBJ whole genome shotgun (WGS) entry which is preliminary data.</text>
</comment>
<feature type="domain" description="Phosphoribosylglycinamide synthetase N-terminal" evidence="7">
    <location>
        <begin position="1"/>
        <end position="95"/>
    </location>
</feature>
<keyword evidence="5" id="KW-0067">ATP-binding</keyword>
<evidence type="ECO:0000256" key="1">
    <source>
        <dbReference type="ARBA" id="ARBA00022598"/>
    </source>
</evidence>
<evidence type="ECO:0000256" key="6">
    <source>
        <dbReference type="ARBA" id="ARBA00023211"/>
    </source>
</evidence>
<keyword evidence="2" id="KW-0479">Metal-binding</keyword>
<dbReference type="EC" id="6.3.4.13" evidence="8"/>
<protein>
    <submittedName>
        <fullName evidence="8">Phosphoribosylamine--glycine ligase</fullName>
        <ecNumber evidence="8">6.3.4.13</ecNumber>
    </submittedName>
</protein>
<keyword evidence="6" id="KW-0464">Manganese</keyword>
<keyword evidence="3" id="KW-0547">Nucleotide-binding</keyword>
<feature type="non-terminal residue" evidence="8">
    <location>
        <position position="97"/>
    </location>
</feature>
<keyword evidence="1 8" id="KW-0436">Ligase</keyword>
<sequence length="97" mass="10618">MRVLVLGGGGREHTICYVLSKSPKLEKLFCIPGNGGISEIAETTENISVTDFENIARFCKEKRIDLVIPGPEEPLVKGLRDNLEKEGIKVFGPDSFG</sequence>
<proteinExistence type="predicted"/>
<evidence type="ECO:0000313" key="9">
    <source>
        <dbReference type="Proteomes" id="UP000235619"/>
    </source>
</evidence>
<dbReference type="Pfam" id="PF02844">
    <property type="entry name" value="GARS_N"/>
    <property type="match status" value="1"/>
</dbReference>
<dbReference type="InterPro" id="IPR016185">
    <property type="entry name" value="PreATP-grasp_dom_sf"/>
</dbReference>
<keyword evidence="4" id="KW-0658">Purine biosynthesis</keyword>
<dbReference type="Proteomes" id="UP000235619">
    <property type="component" value="Unassembled WGS sequence"/>
</dbReference>
<evidence type="ECO:0000256" key="2">
    <source>
        <dbReference type="ARBA" id="ARBA00022723"/>
    </source>
</evidence>
<evidence type="ECO:0000256" key="5">
    <source>
        <dbReference type="ARBA" id="ARBA00022840"/>
    </source>
</evidence>
<dbReference type="EMBL" id="PNJD01000171">
    <property type="protein sequence ID" value="PMP97525.1"/>
    <property type="molecule type" value="Genomic_DNA"/>
</dbReference>
<name>A0A2N7QFB5_9BACT</name>
<dbReference type="AlphaFoldDB" id="A0A2N7QFB5"/>
<organism evidence="8 9">
    <name type="scientific">Thermodesulfobacterium geofontis</name>
    <dbReference type="NCBI Taxonomy" id="1295609"/>
    <lineage>
        <taxon>Bacteria</taxon>
        <taxon>Pseudomonadati</taxon>
        <taxon>Thermodesulfobacteriota</taxon>
        <taxon>Thermodesulfobacteria</taxon>
        <taxon>Thermodesulfobacteriales</taxon>
        <taxon>Thermodesulfobacteriaceae</taxon>
        <taxon>Thermodesulfobacterium</taxon>
    </lineage>
</organism>
<dbReference type="SUPFAM" id="SSF52440">
    <property type="entry name" value="PreATP-grasp domain"/>
    <property type="match status" value="1"/>
</dbReference>
<dbReference type="GO" id="GO:0006164">
    <property type="term" value="P:purine nucleotide biosynthetic process"/>
    <property type="evidence" value="ECO:0007669"/>
    <property type="project" value="UniProtKB-KW"/>
</dbReference>
<dbReference type="GO" id="GO:0046872">
    <property type="term" value="F:metal ion binding"/>
    <property type="evidence" value="ECO:0007669"/>
    <property type="project" value="UniProtKB-KW"/>
</dbReference>
<dbReference type="GO" id="GO:0009113">
    <property type="term" value="P:purine nucleobase biosynthetic process"/>
    <property type="evidence" value="ECO:0007669"/>
    <property type="project" value="InterPro"/>
</dbReference>